<gene>
    <name evidence="1" type="ORF">GE061_006132</name>
</gene>
<dbReference type="Proteomes" id="UP000466442">
    <property type="component" value="Unassembled WGS sequence"/>
</dbReference>
<sequence>MIKDDGAPADQSAFQGKSITELFQPAVGCSTEADDVSKVSEGSSTEDQSEFVQVELNDNNEGHLEPEDVFEPLPKLVPDFWEPSSEEESTQKLSDRLKILTNHVVKEAQRPFKEMFGDMKSDSGVTSLKGKSNHTTDEDHQNSVNSTESLKGFIKGVQKKLWKQTQTESTQTCVESHSKTSADLGEHDCTSMNKQLKQKATLELLKVAFKTNMILNSLFYYFKKVVESEGSFSESLSDNSQDCEFFKGDGPSKADCKISVDSFFFRTQRSAILWGSKSNCDTKDVIVRSSEENLPVDIKTCTERSSSAEDSRSQVEVLSKSQATLSMLMKGSHSWTKFDAGIQDDLQEGGEETNYNLYMTGYDSEPQYLSRLLTGRIEQHDNLLDSMMGNGPRVKKVLDRGSFSEGNCYQPKVTRKFHSEHSSLMLEQSEVWKEDSEQVLETRLSCECDSKTDHEDVQSEGNVQKDSVISSLVDVSEEFDLPSEQSGHSQQSLLDLVFGLNRTCAKPSLLPLPDCQQDLITLSTPGSSTERLPHKRKDAISQTALSSKHLEQEMNLLHKAFLDQLAHFSVQLVNSCKTFGHSWQTSFLAELVEHFRSACNIISDIIGDSHSVAQPSSERLDELQNISNKISVCLAKLRAHPHSFIGDCTDHDISTLLSSPPGQEAPSLVNTWV</sequence>
<keyword evidence="2" id="KW-1185">Reference proteome</keyword>
<accession>A0A6A4IRK4</accession>
<dbReference type="EMBL" id="WIXP02000014">
    <property type="protein sequence ID" value="KAF6199834.1"/>
    <property type="molecule type" value="Genomic_DNA"/>
</dbReference>
<organism evidence="1 2">
    <name type="scientific">Apolygus lucorum</name>
    <name type="common">Small green plant bug</name>
    <name type="synonym">Lygocoris lucorum</name>
    <dbReference type="NCBI Taxonomy" id="248454"/>
    <lineage>
        <taxon>Eukaryota</taxon>
        <taxon>Metazoa</taxon>
        <taxon>Ecdysozoa</taxon>
        <taxon>Arthropoda</taxon>
        <taxon>Hexapoda</taxon>
        <taxon>Insecta</taxon>
        <taxon>Pterygota</taxon>
        <taxon>Neoptera</taxon>
        <taxon>Paraneoptera</taxon>
        <taxon>Hemiptera</taxon>
        <taxon>Heteroptera</taxon>
        <taxon>Panheteroptera</taxon>
        <taxon>Cimicomorpha</taxon>
        <taxon>Miridae</taxon>
        <taxon>Mirini</taxon>
        <taxon>Apolygus</taxon>
    </lineage>
</organism>
<comment type="caution">
    <text evidence="1">The sequence shown here is derived from an EMBL/GenBank/DDBJ whole genome shotgun (WGS) entry which is preliminary data.</text>
</comment>
<reference evidence="1" key="1">
    <citation type="journal article" date="2021" name="Mol. Ecol. Resour.">
        <title>Apolygus lucorum genome provides insights into omnivorousness and mesophyll feeding.</title>
        <authorList>
            <person name="Liu Y."/>
            <person name="Liu H."/>
            <person name="Wang H."/>
            <person name="Huang T."/>
            <person name="Liu B."/>
            <person name="Yang B."/>
            <person name="Yin L."/>
            <person name="Li B."/>
            <person name="Zhang Y."/>
            <person name="Zhang S."/>
            <person name="Jiang F."/>
            <person name="Zhang X."/>
            <person name="Ren Y."/>
            <person name="Wang B."/>
            <person name="Wang S."/>
            <person name="Lu Y."/>
            <person name="Wu K."/>
            <person name="Fan W."/>
            <person name="Wang G."/>
        </authorList>
    </citation>
    <scope>NUCLEOTIDE SEQUENCE</scope>
    <source>
        <strain evidence="1">12Hb</strain>
    </source>
</reference>
<name>A0A6A4IRK4_APOLU</name>
<dbReference type="AlphaFoldDB" id="A0A6A4IRK4"/>
<evidence type="ECO:0000313" key="1">
    <source>
        <dbReference type="EMBL" id="KAF6199834.1"/>
    </source>
</evidence>
<evidence type="ECO:0000313" key="2">
    <source>
        <dbReference type="Proteomes" id="UP000466442"/>
    </source>
</evidence>
<protein>
    <submittedName>
        <fullName evidence="1">Uncharacterized protein</fullName>
    </submittedName>
</protein>
<dbReference type="OrthoDB" id="10655646at2759"/>
<proteinExistence type="predicted"/>